<dbReference type="InterPro" id="IPR013655">
    <property type="entry name" value="PAS_fold_3"/>
</dbReference>
<proteinExistence type="predicted"/>
<dbReference type="SUPFAM" id="SSF158472">
    <property type="entry name" value="HAMP domain-like"/>
    <property type="match status" value="1"/>
</dbReference>
<dbReference type="Pfam" id="PF00512">
    <property type="entry name" value="HisKA"/>
    <property type="match status" value="1"/>
</dbReference>
<keyword evidence="7 22" id="KW-0418">Kinase</keyword>
<evidence type="ECO:0000256" key="2">
    <source>
        <dbReference type="ARBA" id="ARBA00004370"/>
    </source>
</evidence>
<dbReference type="Pfam" id="PF01627">
    <property type="entry name" value="Hpt"/>
    <property type="match status" value="1"/>
</dbReference>
<dbReference type="Gene3D" id="2.10.70.100">
    <property type="match status" value="1"/>
</dbReference>
<dbReference type="SUPFAM" id="SSF52172">
    <property type="entry name" value="CheY-like"/>
    <property type="match status" value="1"/>
</dbReference>
<dbReference type="InterPro" id="IPR036641">
    <property type="entry name" value="HPT_dom_sf"/>
</dbReference>
<dbReference type="Gene3D" id="3.30.565.10">
    <property type="entry name" value="Histidine kinase-like ATPase, C-terminal domain"/>
    <property type="match status" value="1"/>
</dbReference>
<evidence type="ECO:0000256" key="3">
    <source>
        <dbReference type="ARBA" id="ARBA00012438"/>
    </source>
</evidence>
<evidence type="ECO:0000259" key="17">
    <source>
        <dbReference type="PROSITE" id="PS50110"/>
    </source>
</evidence>
<dbReference type="Gene3D" id="3.40.50.2300">
    <property type="match status" value="1"/>
</dbReference>
<evidence type="ECO:0000259" key="21">
    <source>
        <dbReference type="PROSITE" id="PS50894"/>
    </source>
</evidence>
<dbReference type="Proteomes" id="UP000184600">
    <property type="component" value="Unassembled WGS sequence"/>
</dbReference>
<feature type="domain" description="PAC" evidence="19">
    <location>
        <begin position="766"/>
        <end position="818"/>
    </location>
</feature>
<keyword evidence="6" id="KW-0547">Nucleotide-binding</keyword>
<dbReference type="OrthoDB" id="9810730at2"/>
<dbReference type="SUPFAM" id="SSF47226">
    <property type="entry name" value="Histidine-containing phosphotransfer domain, HPT domain"/>
    <property type="match status" value="1"/>
</dbReference>
<dbReference type="SUPFAM" id="SSF55785">
    <property type="entry name" value="PYP-like sensor domain (PAS domain)"/>
    <property type="match status" value="4"/>
</dbReference>
<evidence type="ECO:0000313" key="22">
    <source>
        <dbReference type="EMBL" id="SHO57500.1"/>
    </source>
</evidence>
<feature type="domain" description="PAS" evidence="18">
    <location>
        <begin position="557"/>
        <end position="612"/>
    </location>
</feature>
<protein>
    <recommendedName>
        <fullName evidence="12">Sensory/regulatory protein RpfC</fullName>
        <ecNumber evidence="3">2.7.13.3</ecNumber>
    </recommendedName>
</protein>
<evidence type="ECO:0000256" key="6">
    <source>
        <dbReference type="ARBA" id="ARBA00022741"/>
    </source>
</evidence>
<dbReference type="InterPro" id="IPR036890">
    <property type="entry name" value="HATPase_C_sf"/>
</dbReference>
<dbReference type="PROSITE" id="PS50112">
    <property type="entry name" value="PAS"/>
    <property type="match status" value="4"/>
</dbReference>
<evidence type="ECO:0000259" key="16">
    <source>
        <dbReference type="PROSITE" id="PS50109"/>
    </source>
</evidence>
<dbReference type="InterPro" id="IPR008207">
    <property type="entry name" value="Sig_transdc_His_kin_Hpt_dom"/>
</dbReference>
<dbReference type="InterPro" id="IPR003661">
    <property type="entry name" value="HisK_dim/P_dom"/>
</dbReference>
<dbReference type="NCBIfam" id="TIGR00229">
    <property type="entry name" value="sensory_box"/>
    <property type="match status" value="3"/>
</dbReference>
<sequence length="1591" mass="177279">MKLSAKLILLFLLTGALIISSVFLFSLRESSLLEKTTLNTISREAGILSRHIDEHLSERYNDTQLFPLILGKVGAGQLAYITAGSLLTERLNAFVRTYQVYRRIIIFDLQGNVLAANTQNSYGKTIANVVVDAEKVRLSHWFHNVLSGQTLTPERPEGVYIDGPVRGIISGETNAYDLLLAKLIREESGKIAGVWVNLIDFQVVEQMVRNAYEMQAEKNRQLQAEILLLDTSGHVIIDMNPMAYGGANYQRNFSKLGKVNLVKSGFEDAKRAVAGLTGADVFTDKATQQRMISGFTHSQGTSTYPGMGWSVLIRVPAEQAMLLPDYMDQAVLLTLFILLIWCIGFYHAMKIMAPIRSIHDALSLLSGGHSDVPRLATDRNDEIGRMAGAVNQIRDTLNEHHLRLTDDTAKLQAMEIPHRSIHAMTAGIAVIDMAEENTPIIYVNPAFEYLTGYTSKEVLGKNLAFLQASDSSQEACEQVRDEMQAHRSCSVTVKSFKKSGVSFMNLLRLDPIFTEEGTVSHYLALLTDVTQQEHQRVLDRVALEKEIEARSREFVEAESRLRAVFNTALDGIVVLNDEGIILDVNYAFETVFGRGKKVLLGESVTTLMLPEEGDFPDGLTMQSLLSVCRNRAGTPGKMAGLHKSGRTFPVEISIGETWLDNRPAFVGVVRDITAQVDTWRREQSLKEELAEREIIYRAAFSNAAIGISRLSADGRFLEVNERMCSDFGYTEEELLQLSFTDITFNEDTARGVQLVEEIKQGVRKEFTIDKRYVRKNGDILWATVSVSLVRNPDRTPKYFIAVVEDITERKAFEEELRESKVQREELLKGRALASEAGGVCNWSINLNTGTLKWDENMYALYGVPKEEMLAYESWRNRVHPDDVEMAEAIFRECVDNLKPFNCEFRIMNEMTRQVHWVKAAADVIAGEDDFAEMMFGINLDITEERQAQMRLEKETFAARQASESKSRFLATMSHEIRTPMNGVIGMIDLLRDTSLTQDQKRMVNTVRDSAFSLLEIINDILDFSKIEAGQMELEYTETSLLTLIEKTTEALWVNAGNKGVDIFIYHDFKMPEALLLDSVRVRQMVLNLLGNSIKFTGGDGRPGYVIVHISYVTGLLTLSVEDNGIGMSEEQMNRLFRPFSQADSSTTRKYGGTGLGLSITKSFVDLMGGSIRAESQKGLGSTFIINVPVEAAQAQDNSLLAYSFARYALILRVSDSLLRLACKQMIEQLDFAVIYEQQPESVPDIYSRVTVTDEEVSEAMEQFGVVLSLTRDPVCTQGYISQQSYVVGAHPLKPTEFIFGLAVCCGLESPDIDWDFSPASESQEVVVPDKATAIAAGTLILCAEDQPVNQLVISRQLEKLGYAYEMADNGKIALDMWRSGRFSLVLTDCHMPEMDGYELTSEIRQIEEHEGRERTVVIALTANAMAGESEHCLKAGMDDYIAKPVELNKLKKILSLRMKSLSLQATMADLSPENAGSSSPIQGIDYEQLSSVIGTDDQSLMRAVLAMFWESVSKDLTALEAALAQQNSELVRSKAHGAKGASASSGAMALSRKFKQVEANCNNFEVVNALIEEIQSEMLYLKESLEADGII</sequence>
<evidence type="ECO:0000259" key="18">
    <source>
        <dbReference type="PROSITE" id="PS50112"/>
    </source>
</evidence>
<evidence type="ECO:0000256" key="8">
    <source>
        <dbReference type="ARBA" id="ARBA00022801"/>
    </source>
</evidence>
<dbReference type="CDD" id="cd06225">
    <property type="entry name" value="HAMP"/>
    <property type="match status" value="1"/>
</dbReference>
<dbReference type="CDD" id="cd00082">
    <property type="entry name" value="HisKA"/>
    <property type="match status" value="1"/>
</dbReference>
<keyword evidence="8" id="KW-0378">Hydrolase</keyword>
<dbReference type="SMART" id="SM00387">
    <property type="entry name" value="HATPase_c"/>
    <property type="match status" value="1"/>
</dbReference>
<dbReference type="PANTHER" id="PTHR45339">
    <property type="entry name" value="HYBRID SIGNAL TRANSDUCTION HISTIDINE KINASE J"/>
    <property type="match status" value="1"/>
</dbReference>
<dbReference type="EC" id="2.7.13.3" evidence="3"/>
<dbReference type="InterPro" id="IPR000700">
    <property type="entry name" value="PAS-assoc_C"/>
</dbReference>
<dbReference type="Gene3D" id="3.30.450.20">
    <property type="entry name" value="PAS domain"/>
    <property type="match status" value="4"/>
</dbReference>
<feature type="domain" description="Histidine kinase" evidence="16">
    <location>
        <begin position="971"/>
        <end position="1191"/>
    </location>
</feature>
<dbReference type="PRINTS" id="PR00344">
    <property type="entry name" value="BCTRLSENSOR"/>
</dbReference>
<dbReference type="Pfam" id="PF13426">
    <property type="entry name" value="PAS_9"/>
    <property type="match status" value="3"/>
</dbReference>
<dbReference type="RefSeq" id="WP_073584495.1">
    <property type="nucleotide sequence ID" value="NZ_AP024897.1"/>
</dbReference>
<dbReference type="EMBL" id="FRFG01000041">
    <property type="protein sequence ID" value="SHO57500.1"/>
    <property type="molecule type" value="Genomic_DNA"/>
</dbReference>
<evidence type="ECO:0000256" key="15">
    <source>
        <dbReference type="SAM" id="Phobius"/>
    </source>
</evidence>
<dbReference type="InterPro" id="IPR001610">
    <property type="entry name" value="PAC"/>
</dbReference>
<dbReference type="InterPro" id="IPR001789">
    <property type="entry name" value="Sig_transdc_resp-reg_receiver"/>
</dbReference>
<evidence type="ECO:0000256" key="13">
    <source>
        <dbReference type="PROSITE-ProRule" id="PRU00110"/>
    </source>
</evidence>
<dbReference type="SMART" id="SM00388">
    <property type="entry name" value="HisKA"/>
    <property type="match status" value="1"/>
</dbReference>
<comment type="subcellular location">
    <subcellularLocation>
        <location evidence="2">Membrane</location>
    </subcellularLocation>
</comment>
<dbReference type="CDD" id="cd16922">
    <property type="entry name" value="HATPase_EvgS-ArcB-TorS-like"/>
    <property type="match status" value="1"/>
</dbReference>
<evidence type="ECO:0000256" key="14">
    <source>
        <dbReference type="PROSITE-ProRule" id="PRU00169"/>
    </source>
</evidence>
<dbReference type="InterPro" id="IPR011006">
    <property type="entry name" value="CheY-like_superfamily"/>
</dbReference>
<dbReference type="CDD" id="cd17546">
    <property type="entry name" value="REC_hyHK_CKI1_RcsC-like"/>
    <property type="match status" value="1"/>
</dbReference>
<feature type="domain" description="HPt" evidence="21">
    <location>
        <begin position="1497"/>
        <end position="1588"/>
    </location>
</feature>
<dbReference type="InterPro" id="IPR000014">
    <property type="entry name" value="PAS"/>
</dbReference>
<dbReference type="CDD" id="cd00130">
    <property type="entry name" value="PAS"/>
    <property type="match status" value="4"/>
</dbReference>
<dbReference type="InterPro" id="IPR004358">
    <property type="entry name" value="Sig_transdc_His_kin-like_C"/>
</dbReference>
<dbReference type="GO" id="GO:0005524">
    <property type="term" value="F:ATP binding"/>
    <property type="evidence" value="ECO:0007669"/>
    <property type="project" value="UniProtKB-KW"/>
</dbReference>
<dbReference type="SMART" id="SM00091">
    <property type="entry name" value="PAS"/>
    <property type="match status" value="4"/>
</dbReference>
<evidence type="ECO:0000256" key="9">
    <source>
        <dbReference type="ARBA" id="ARBA00022840"/>
    </source>
</evidence>
<dbReference type="Pfam" id="PF00072">
    <property type="entry name" value="Response_reg"/>
    <property type="match status" value="1"/>
</dbReference>
<keyword evidence="23" id="KW-1185">Reference proteome</keyword>
<dbReference type="Gene3D" id="1.20.120.160">
    <property type="entry name" value="HPT domain"/>
    <property type="match status" value="1"/>
</dbReference>
<keyword evidence="15" id="KW-1133">Transmembrane helix</keyword>
<dbReference type="FunFam" id="3.30.565.10:FF:000010">
    <property type="entry name" value="Sensor histidine kinase RcsC"/>
    <property type="match status" value="1"/>
</dbReference>
<evidence type="ECO:0000256" key="11">
    <source>
        <dbReference type="ARBA" id="ARBA00064003"/>
    </source>
</evidence>
<feature type="modified residue" description="4-aspartylphosphate" evidence="14">
    <location>
        <position position="1388"/>
    </location>
</feature>
<dbReference type="SMART" id="SM00086">
    <property type="entry name" value="PAC"/>
    <property type="match status" value="4"/>
</dbReference>
<reference evidence="23" key="1">
    <citation type="submission" date="2016-12" db="EMBL/GenBank/DDBJ databases">
        <authorList>
            <person name="Rodrigo-Torres L."/>
            <person name="Arahal R.D."/>
            <person name="Lucena T."/>
        </authorList>
    </citation>
    <scope>NUCLEOTIDE SEQUENCE [LARGE SCALE GENOMIC DNA]</scope>
</reference>
<dbReference type="Pfam" id="PF02518">
    <property type="entry name" value="HATPase_c"/>
    <property type="match status" value="1"/>
</dbReference>
<keyword evidence="4 14" id="KW-0597">Phosphoprotein</keyword>
<feature type="domain" description="Response regulatory" evidence="17">
    <location>
        <begin position="1339"/>
        <end position="1458"/>
    </location>
</feature>
<gene>
    <name evidence="22" type="primary">rcsC_2</name>
    <name evidence="22" type="ORF">VQ7734_03270</name>
</gene>
<name>A0A1M7YXY1_9VIBR</name>
<dbReference type="InterPro" id="IPR036097">
    <property type="entry name" value="HisK_dim/P_sf"/>
</dbReference>
<dbReference type="GO" id="GO:0000155">
    <property type="term" value="F:phosphorelay sensor kinase activity"/>
    <property type="evidence" value="ECO:0007669"/>
    <property type="project" value="InterPro"/>
</dbReference>
<dbReference type="PROSITE" id="PS50885">
    <property type="entry name" value="HAMP"/>
    <property type="match status" value="1"/>
</dbReference>
<keyword evidence="15" id="KW-0812">Transmembrane</keyword>
<dbReference type="PROSITE" id="PS50110">
    <property type="entry name" value="RESPONSE_REGULATORY"/>
    <property type="match status" value="1"/>
</dbReference>
<feature type="domain" description="HAMP" evidence="20">
    <location>
        <begin position="349"/>
        <end position="402"/>
    </location>
</feature>
<dbReference type="STRING" id="1117707.VQ7734_03270"/>
<dbReference type="Gene3D" id="6.10.340.10">
    <property type="match status" value="1"/>
</dbReference>
<feature type="domain" description="PAS" evidence="18">
    <location>
        <begin position="692"/>
        <end position="765"/>
    </location>
</feature>
<dbReference type="SUPFAM" id="SSF55874">
    <property type="entry name" value="ATPase domain of HSP90 chaperone/DNA topoisomerase II/histidine kinase"/>
    <property type="match status" value="1"/>
</dbReference>
<dbReference type="PROSITE" id="PS50113">
    <property type="entry name" value="PAC"/>
    <property type="match status" value="2"/>
</dbReference>
<evidence type="ECO:0000259" key="19">
    <source>
        <dbReference type="PROSITE" id="PS50113"/>
    </source>
</evidence>
<evidence type="ECO:0000256" key="4">
    <source>
        <dbReference type="ARBA" id="ARBA00022553"/>
    </source>
</evidence>
<feature type="domain" description="PAS" evidence="18">
    <location>
        <begin position="421"/>
        <end position="470"/>
    </location>
</feature>
<feature type="modified residue" description="Phosphohistidine" evidence="13">
    <location>
        <position position="1536"/>
    </location>
</feature>
<evidence type="ECO:0000259" key="20">
    <source>
        <dbReference type="PROSITE" id="PS50885"/>
    </source>
</evidence>
<keyword evidence="9" id="KW-0067">ATP-binding</keyword>
<keyword evidence="15" id="KW-0472">Membrane</keyword>
<dbReference type="PROSITE" id="PS50109">
    <property type="entry name" value="HIS_KIN"/>
    <property type="match status" value="1"/>
</dbReference>
<evidence type="ECO:0000256" key="5">
    <source>
        <dbReference type="ARBA" id="ARBA00022679"/>
    </source>
</evidence>
<evidence type="ECO:0000256" key="1">
    <source>
        <dbReference type="ARBA" id="ARBA00000085"/>
    </source>
</evidence>
<dbReference type="PROSITE" id="PS50894">
    <property type="entry name" value="HPT"/>
    <property type="match status" value="1"/>
</dbReference>
<accession>A0A1M7YXY1</accession>
<feature type="domain" description="PAC" evidence="19">
    <location>
        <begin position="900"/>
        <end position="953"/>
    </location>
</feature>
<dbReference type="SMART" id="SM00448">
    <property type="entry name" value="REC"/>
    <property type="match status" value="1"/>
</dbReference>
<comment type="subunit">
    <text evidence="11">At low DSF concentrations, interacts with RpfF.</text>
</comment>
<comment type="catalytic activity">
    <reaction evidence="1">
        <text>ATP + protein L-histidine = ADP + protein N-phospho-L-histidine.</text>
        <dbReference type="EC" id="2.7.13.3"/>
    </reaction>
</comment>
<evidence type="ECO:0000256" key="7">
    <source>
        <dbReference type="ARBA" id="ARBA00022777"/>
    </source>
</evidence>
<dbReference type="FunFam" id="1.10.287.130:FF:000002">
    <property type="entry name" value="Two-component osmosensing histidine kinase"/>
    <property type="match status" value="1"/>
</dbReference>
<dbReference type="InterPro" id="IPR003594">
    <property type="entry name" value="HATPase_dom"/>
</dbReference>
<feature type="transmembrane region" description="Helical" evidence="15">
    <location>
        <begin position="330"/>
        <end position="349"/>
    </location>
</feature>
<keyword evidence="10" id="KW-0902">Two-component regulatory system</keyword>
<dbReference type="GO" id="GO:0016787">
    <property type="term" value="F:hydrolase activity"/>
    <property type="evidence" value="ECO:0007669"/>
    <property type="project" value="UniProtKB-KW"/>
</dbReference>
<evidence type="ECO:0000256" key="10">
    <source>
        <dbReference type="ARBA" id="ARBA00023012"/>
    </source>
</evidence>
<evidence type="ECO:0000313" key="23">
    <source>
        <dbReference type="Proteomes" id="UP000184600"/>
    </source>
</evidence>
<dbReference type="Gene3D" id="1.10.287.130">
    <property type="match status" value="1"/>
</dbReference>
<dbReference type="SMART" id="SM00304">
    <property type="entry name" value="HAMP"/>
    <property type="match status" value="1"/>
</dbReference>
<dbReference type="GO" id="GO:0005886">
    <property type="term" value="C:plasma membrane"/>
    <property type="evidence" value="ECO:0007669"/>
    <property type="project" value="UniProtKB-SubCell"/>
</dbReference>
<dbReference type="Pfam" id="PF08447">
    <property type="entry name" value="PAS_3"/>
    <property type="match status" value="1"/>
</dbReference>
<dbReference type="InterPro" id="IPR003660">
    <property type="entry name" value="HAMP_dom"/>
</dbReference>
<dbReference type="InterPro" id="IPR005467">
    <property type="entry name" value="His_kinase_dom"/>
</dbReference>
<dbReference type="SUPFAM" id="SSF47384">
    <property type="entry name" value="Homodimeric domain of signal transducing histidine kinase"/>
    <property type="match status" value="1"/>
</dbReference>
<keyword evidence="5 22" id="KW-0808">Transferase</keyword>
<dbReference type="PANTHER" id="PTHR45339:SF5">
    <property type="entry name" value="HISTIDINE KINASE"/>
    <property type="match status" value="1"/>
</dbReference>
<organism evidence="22 23">
    <name type="scientific">Vibrio quintilis</name>
    <dbReference type="NCBI Taxonomy" id="1117707"/>
    <lineage>
        <taxon>Bacteria</taxon>
        <taxon>Pseudomonadati</taxon>
        <taxon>Pseudomonadota</taxon>
        <taxon>Gammaproteobacteria</taxon>
        <taxon>Vibrionales</taxon>
        <taxon>Vibrionaceae</taxon>
        <taxon>Vibrio</taxon>
    </lineage>
</organism>
<dbReference type="InterPro" id="IPR035965">
    <property type="entry name" value="PAS-like_dom_sf"/>
</dbReference>
<feature type="domain" description="PAS" evidence="18">
    <location>
        <begin position="842"/>
        <end position="897"/>
    </location>
</feature>
<dbReference type="Pfam" id="PF00672">
    <property type="entry name" value="HAMP"/>
    <property type="match status" value="1"/>
</dbReference>
<evidence type="ECO:0000256" key="12">
    <source>
        <dbReference type="ARBA" id="ARBA00068150"/>
    </source>
</evidence>